<dbReference type="RefSeq" id="WP_198339504.1">
    <property type="nucleotide sequence ID" value="NZ_JBBBPJ010000450.1"/>
</dbReference>
<gene>
    <name evidence="1" type="ORF">F6Q06_22875</name>
</gene>
<organism evidence="1 2">
    <name type="scientific">Pectobacterium parmentieri</name>
    <dbReference type="NCBI Taxonomy" id="1905730"/>
    <lineage>
        <taxon>Bacteria</taxon>
        <taxon>Pseudomonadati</taxon>
        <taxon>Pseudomonadota</taxon>
        <taxon>Gammaproteobacteria</taxon>
        <taxon>Enterobacterales</taxon>
        <taxon>Pectobacteriaceae</taxon>
        <taxon>Pectobacterium</taxon>
    </lineage>
</organism>
<sequence>MKTLKEWKYLLQWPNTISCSEMTLVGRDNDVPFAIGKGSFEIIDPHRFKYKLIGSFPNELSSLSRLQEALFNPYDELARFRLIFTDESGRKFNAGWTIPDITQMNSDEWMCQGESDGLSIAISHENIIENNSTELIYLFPKNSLAYAFFSKHCTSSHHIEILGSKIDFEFESSSGLLSVMATTSLELPLTYTENWLGEPLRIMMGDLIYPMLVARNFPDGKSSVFFRRMSSLLNLSPWIALWRSENILEDNEKFWEMFKKLLNYIATTPDKYGQRYFESNKLTRHYEELIQAGMGSRWVWALTLASTVEALVLEFYPRGMKDNSADIHAINSLSNHIKNWSGNNDLKSAAISAVKRKEQIPVSKALSIMRGKGEVFHEGVEAWNSIRNTVMHGSLISTYSDKEEDEKIINLANLVHCLTKKLISFS</sequence>
<name>A0ABS0S608_PECPM</name>
<keyword evidence="2" id="KW-1185">Reference proteome</keyword>
<reference evidence="2" key="1">
    <citation type="submission" date="2023-07" db="EMBL/GenBank/DDBJ databases">
        <title>Identification of Pectobacterium versatile causing blackleg of potato from New York State with a whole genome sequencing approach.</title>
        <authorList>
            <person name="Ma X."/>
            <person name="Swingle B."/>
        </authorList>
    </citation>
    <scope>NUCLEOTIDE SEQUENCE [LARGE SCALE GENOMIC DNA]</scope>
    <source>
        <strain evidence="2">NY1588A</strain>
    </source>
</reference>
<dbReference type="EMBL" id="WABS01000078">
    <property type="protein sequence ID" value="MBI0557302.1"/>
    <property type="molecule type" value="Genomic_DNA"/>
</dbReference>
<protein>
    <recommendedName>
        <fullName evidence="3">Apea-like HEPN domain-containing protein</fullName>
    </recommendedName>
</protein>
<evidence type="ECO:0000313" key="2">
    <source>
        <dbReference type="Proteomes" id="UP001194579"/>
    </source>
</evidence>
<comment type="caution">
    <text evidence="1">The sequence shown here is derived from an EMBL/GenBank/DDBJ whole genome shotgun (WGS) entry which is preliminary data.</text>
</comment>
<proteinExistence type="predicted"/>
<accession>A0ABS0S608</accession>
<evidence type="ECO:0000313" key="1">
    <source>
        <dbReference type="EMBL" id="MBI0557302.1"/>
    </source>
</evidence>
<dbReference type="Proteomes" id="UP001194579">
    <property type="component" value="Unassembled WGS sequence"/>
</dbReference>
<evidence type="ECO:0008006" key="3">
    <source>
        <dbReference type="Google" id="ProtNLM"/>
    </source>
</evidence>